<dbReference type="SUPFAM" id="SSF52540">
    <property type="entry name" value="P-loop containing nucleoside triphosphate hydrolases"/>
    <property type="match status" value="1"/>
</dbReference>
<protein>
    <submittedName>
        <fullName evidence="1">Uncharacterized protein</fullName>
    </submittedName>
</protein>
<dbReference type="EMBL" id="MQWD01000001">
    <property type="protein sequence ID" value="PAP75843.1"/>
    <property type="molecule type" value="Genomic_DNA"/>
</dbReference>
<evidence type="ECO:0000313" key="2">
    <source>
        <dbReference type="Proteomes" id="UP000216339"/>
    </source>
</evidence>
<accession>A0A271IX93</accession>
<reference evidence="1 2" key="1">
    <citation type="submission" date="2016-11" db="EMBL/GenBank/DDBJ databases">
        <title>Study of marine rhodopsin-containing bacteria.</title>
        <authorList>
            <person name="Yoshizawa S."/>
            <person name="Kumagai Y."/>
            <person name="Kogure K."/>
        </authorList>
    </citation>
    <scope>NUCLEOTIDE SEQUENCE [LARGE SCALE GENOMIC DNA]</scope>
    <source>
        <strain evidence="1 2">SAORIC-28</strain>
    </source>
</reference>
<comment type="caution">
    <text evidence="1">The sequence shown here is derived from an EMBL/GenBank/DDBJ whole genome shotgun (WGS) entry which is preliminary data.</text>
</comment>
<proteinExistence type="predicted"/>
<dbReference type="RefSeq" id="WP_095509484.1">
    <property type="nucleotide sequence ID" value="NZ_MQWD01000001.1"/>
</dbReference>
<keyword evidence="2" id="KW-1185">Reference proteome</keyword>
<sequence>MSAADLLAPPARFLRTAHLERDVGRPGALDGYVATPHVRDVAGRIAAGLRPDGSGRAWRITGDYGTGKSSFALALAHVLSNGGGDLADLRAAVSDGLGGAEQPRLLPVLLTGSREGMAPALADALTAARARLGEAPGTLDLFEGTDADVLGLLAGTVEAAAAHDAWDGVLLVIDELGKFLEHAALHPDRVDVHLLQQLAEAADRSGAAPLVVVGMLHQGFGAYAEALTRSAQQEWEKVAGRFAEVLFDQPLEQVADLAARALGTDAEALPEDTADAAREAMREAVEVGWYGPGASADALRKTAPALYPLHPTALPVLARATRLYGQNERSLFSFLLSAEPAGLREAAEAADLGAFVGLPALYDYVATAYGHRIAARSAGSHWSAISSLVDSFPGSADELAVLKAVGLLNLLNTDRLLATPETLEAAFVGSNVDVPTVLASLHEQGVLFDRGARGGVCLWPHSSVDLEAAFRSAREALGPVRSVAAHLAGTLDLPPIVARRHYIQTGTLRHVEVRPTTVAALAAAAGRPSESDAVLLVALCDTAHERAEALEAARGIDDPAVVVLVPRPLAGLRDAIEEEAAWRHVLQHTPGLGTDAYAAEEASRQVEAAATALARRLDDGLGVTTGRGAVGAEWVRLGDRVEVAGSRAALAFLSEVCGEVYPEAPRVANELINRASPSSAAISARLRLVDAVLTQAHEPRLGMPDKAFPPEKAMYLSILRAGRLHREVDGAWGLHLPTEADDPANLRPALLHLHDTLRAADLATVPVPDLFAELAAPPFGVREGLLQLLLAVFVAVHEHDVALYEDGVFVRRATPEHFQRLYKAPERFALQHCAVEGVRADVYGSLLDVVGAEGPTGGDLDVLGVVTPLCVFAAELPEYALQTQTVPPIARAVRETLLDAREPATLLFSDLPAACEVDPDDSDAFVGALREALDSLRAATPELRARVGARIAEAFDLGSAMDEAARSAVGARAAAVLGAVTDRDLKAFAGRLADDALPLDRWIDSVAALVAAKPLARWTDDDEAGFGAELSRRAARFLRTEAAVFATRDSSGDGAPSGVAAVRFGVTEADGSETMRVLVVREGETARLGDLEAEAEARFRDLDRLELLAAVRALGRVLSEDAPHDAPEADRPDA</sequence>
<gene>
    <name evidence="1" type="ORF">BSZ37_04990</name>
</gene>
<dbReference type="InterPro" id="IPR027417">
    <property type="entry name" value="P-loop_NTPase"/>
</dbReference>
<evidence type="ECO:0000313" key="1">
    <source>
        <dbReference type="EMBL" id="PAP75843.1"/>
    </source>
</evidence>
<name>A0A271IX93_9BACT</name>
<dbReference type="AlphaFoldDB" id="A0A271IX93"/>
<organism evidence="1 2">
    <name type="scientific">Rubrivirga marina</name>
    <dbReference type="NCBI Taxonomy" id="1196024"/>
    <lineage>
        <taxon>Bacteria</taxon>
        <taxon>Pseudomonadati</taxon>
        <taxon>Rhodothermota</taxon>
        <taxon>Rhodothermia</taxon>
        <taxon>Rhodothermales</taxon>
        <taxon>Rubricoccaceae</taxon>
        <taxon>Rubrivirga</taxon>
    </lineage>
</organism>
<dbReference type="Proteomes" id="UP000216339">
    <property type="component" value="Unassembled WGS sequence"/>
</dbReference>